<protein>
    <submittedName>
        <fullName evidence="2">Uncharacterized protein</fullName>
    </submittedName>
</protein>
<dbReference type="AlphaFoldDB" id="A0AAC9RMP6"/>
<accession>A0AAC9RMP6</accession>
<name>A0AAC9RMP6_9CLOT</name>
<evidence type="ECO:0000313" key="3">
    <source>
        <dbReference type="Proteomes" id="UP000177894"/>
    </source>
</evidence>
<dbReference type="KEGG" id="cfm:BJL90_12940"/>
<sequence length="95" mass="10639">MAQTPNYSLKKPAGNEYYDVQIQNDNMDIIDQKMKENATAINTHLAEHIQIVVTEENIPVGEREKGAFYFVATDKAPIATTENIKVSPTMGLKIE</sequence>
<proteinExistence type="predicted"/>
<organism evidence="2 4">
    <name type="scientific">Clostridium formicaceticum</name>
    <dbReference type="NCBI Taxonomy" id="1497"/>
    <lineage>
        <taxon>Bacteria</taxon>
        <taxon>Bacillati</taxon>
        <taxon>Bacillota</taxon>
        <taxon>Clostridia</taxon>
        <taxon>Eubacteriales</taxon>
        <taxon>Clostridiaceae</taxon>
        <taxon>Clostridium</taxon>
    </lineage>
</organism>
<dbReference type="EMBL" id="CP017603">
    <property type="protein sequence ID" value="AOY76692.1"/>
    <property type="molecule type" value="Genomic_DNA"/>
</dbReference>
<evidence type="ECO:0000313" key="4">
    <source>
        <dbReference type="Proteomes" id="UP000192478"/>
    </source>
</evidence>
<evidence type="ECO:0000313" key="2">
    <source>
        <dbReference type="EMBL" id="ARE87125.1"/>
    </source>
</evidence>
<dbReference type="EMBL" id="CP020559">
    <property type="protein sequence ID" value="ARE87125.1"/>
    <property type="molecule type" value="Genomic_DNA"/>
</dbReference>
<keyword evidence="3" id="KW-1185">Reference proteome</keyword>
<reference evidence="1 3" key="1">
    <citation type="submission" date="2016-10" db="EMBL/GenBank/DDBJ databases">
        <title>Complete Genome Sequence of Acetogen Clostridium formicoaceticum ATCC 27076.</title>
        <authorList>
            <person name="Bao T."/>
            <person name="Cheng C."/>
            <person name="Zhao J."/>
            <person name="Yang S.-T."/>
            <person name="Wang J."/>
            <person name="Wang M."/>
        </authorList>
    </citation>
    <scope>NUCLEOTIDE SEQUENCE [LARGE SCALE GENOMIC DNA]</scope>
    <source>
        <strain evidence="1 3">ATCC 27076</strain>
    </source>
</reference>
<dbReference type="Proteomes" id="UP000192478">
    <property type="component" value="Chromosome"/>
</dbReference>
<dbReference type="RefSeq" id="WP_070968713.1">
    <property type="nucleotide sequence ID" value="NZ_CP017603.1"/>
</dbReference>
<dbReference type="Proteomes" id="UP000177894">
    <property type="component" value="Chromosome"/>
</dbReference>
<gene>
    <name evidence="1" type="ORF">BJL90_12940</name>
    <name evidence="2" type="ORF">CLFO_15110</name>
</gene>
<reference evidence="2 4" key="2">
    <citation type="submission" date="2017-03" db="EMBL/GenBank/DDBJ databases">
        <title>Complete sequence of Clostridium formicaceticum DSM 92.</title>
        <authorList>
            <person name="Poehlein A."/>
            <person name="Karl M."/>
            <person name="Bengelsdorf F.R."/>
            <person name="Duerre P."/>
            <person name="Daniel R."/>
        </authorList>
    </citation>
    <scope>NUCLEOTIDE SEQUENCE [LARGE SCALE GENOMIC DNA]</scope>
    <source>
        <strain evidence="2 4">DSM 92</strain>
    </source>
</reference>
<evidence type="ECO:0000313" key="1">
    <source>
        <dbReference type="EMBL" id="AOY76692.1"/>
    </source>
</evidence>